<keyword evidence="2" id="KW-1185">Reference proteome</keyword>
<name>A0A2S6GJG4_9PSEU</name>
<reference evidence="1 2" key="1">
    <citation type="submission" date="2018-02" db="EMBL/GenBank/DDBJ databases">
        <title>Genomic Encyclopedia of Archaeal and Bacterial Type Strains, Phase II (KMG-II): from individual species to whole genera.</title>
        <authorList>
            <person name="Goeker M."/>
        </authorList>
    </citation>
    <scope>NUCLEOTIDE SEQUENCE [LARGE SCALE GENOMIC DNA]</scope>
    <source>
        <strain evidence="1 2">YU 961-1</strain>
    </source>
</reference>
<dbReference type="Proteomes" id="UP000239203">
    <property type="component" value="Unassembled WGS sequence"/>
</dbReference>
<organism evidence="1 2">
    <name type="scientific">Actinokineospora auranticolor</name>
    <dbReference type="NCBI Taxonomy" id="155976"/>
    <lineage>
        <taxon>Bacteria</taxon>
        <taxon>Bacillati</taxon>
        <taxon>Actinomycetota</taxon>
        <taxon>Actinomycetes</taxon>
        <taxon>Pseudonocardiales</taxon>
        <taxon>Pseudonocardiaceae</taxon>
        <taxon>Actinokineospora</taxon>
    </lineage>
</organism>
<evidence type="ECO:0000313" key="1">
    <source>
        <dbReference type="EMBL" id="PPK65359.1"/>
    </source>
</evidence>
<gene>
    <name evidence="1" type="ORF">CLV40_11411</name>
</gene>
<dbReference type="AlphaFoldDB" id="A0A2S6GJG4"/>
<accession>A0A2S6GJG4</accession>
<dbReference type="EMBL" id="PTIX01000014">
    <property type="protein sequence ID" value="PPK65359.1"/>
    <property type="molecule type" value="Genomic_DNA"/>
</dbReference>
<evidence type="ECO:0000313" key="2">
    <source>
        <dbReference type="Proteomes" id="UP000239203"/>
    </source>
</evidence>
<proteinExistence type="predicted"/>
<protein>
    <submittedName>
        <fullName evidence="1">Uncharacterized protein</fullName>
    </submittedName>
</protein>
<sequence>MCTATNGQSIGADHWPCGDAVGVTALDGADAGPVPTLLVADTVKVYEVPLVRLGTCSVVAEPLSTIGVCAAAPANGVIV</sequence>
<comment type="caution">
    <text evidence="1">The sequence shown here is derived from an EMBL/GenBank/DDBJ whole genome shotgun (WGS) entry which is preliminary data.</text>
</comment>